<accession>A0A0A9BEH7</accession>
<proteinExistence type="predicted"/>
<evidence type="ECO:0000313" key="1">
    <source>
        <dbReference type="EMBL" id="JAD61746.1"/>
    </source>
</evidence>
<dbReference type="EMBL" id="GBRH01236149">
    <property type="protein sequence ID" value="JAD61746.1"/>
    <property type="molecule type" value="Transcribed_RNA"/>
</dbReference>
<dbReference type="AlphaFoldDB" id="A0A0A9BEH7"/>
<protein>
    <submittedName>
        <fullName evidence="1">Uncharacterized protein</fullName>
    </submittedName>
</protein>
<reference evidence="1" key="2">
    <citation type="journal article" date="2015" name="Data Brief">
        <title>Shoot transcriptome of the giant reed, Arundo donax.</title>
        <authorList>
            <person name="Barrero R.A."/>
            <person name="Guerrero F.D."/>
            <person name="Moolhuijzen P."/>
            <person name="Goolsby J.A."/>
            <person name="Tidwell J."/>
            <person name="Bellgard S.E."/>
            <person name="Bellgard M.I."/>
        </authorList>
    </citation>
    <scope>NUCLEOTIDE SEQUENCE</scope>
    <source>
        <tissue evidence="1">Shoot tissue taken approximately 20 cm above the soil surface</tissue>
    </source>
</reference>
<organism evidence="1">
    <name type="scientific">Arundo donax</name>
    <name type="common">Giant reed</name>
    <name type="synonym">Donax arundinaceus</name>
    <dbReference type="NCBI Taxonomy" id="35708"/>
    <lineage>
        <taxon>Eukaryota</taxon>
        <taxon>Viridiplantae</taxon>
        <taxon>Streptophyta</taxon>
        <taxon>Embryophyta</taxon>
        <taxon>Tracheophyta</taxon>
        <taxon>Spermatophyta</taxon>
        <taxon>Magnoliopsida</taxon>
        <taxon>Liliopsida</taxon>
        <taxon>Poales</taxon>
        <taxon>Poaceae</taxon>
        <taxon>PACMAD clade</taxon>
        <taxon>Arundinoideae</taxon>
        <taxon>Arundineae</taxon>
        <taxon>Arundo</taxon>
    </lineage>
</organism>
<reference evidence="1" key="1">
    <citation type="submission" date="2014-09" db="EMBL/GenBank/DDBJ databases">
        <authorList>
            <person name="Magalhaes I.L.F."/>
            <person name="Oliveira U."/>
            <person name="Santos F.R."/>
            <person name="Vidigal T.H.D.A."/>
            <person name="Brescovit A.D."/>
            <person name="Santos A.J."/>
        </authorList>
    </citation>
    <scope>NUCLEOTIDE SEQUENCE</scope>
    <source>
        <tissue evidence="1">Shoot tissue taken approximately 20 cm above the soil surface</tissue>
    </source>
</reference>
<sequence>MIFAAQFTHKNKSQQINC</sequence>
<name>A0A0A9BEH7_ARUDO</name>